<evidence type="ECO:0000256" key="1">
    <source>
        <dbReference type="SAM" id="MobiDB-lite"/>
    </source>
</evidence>
<gene>
    <name evidence="2" type="ORF">FG385_20495</name>
</gene>
<dbReference type="InterPro" id="IPR046275">
    <property type="entry name" value="DUF6308"/>
</dbReference>
<organism evidence="2 3">
    <name type="scientific">Amycolatopsis alkalitolerans</name>
    <dbReference type="NCBI Taxonomy" id="2547244"/>
    <lineage>
        <taxon>Bacteria</taxon>
        <taxon>Bacillati</taxon>
        <taxon>Actinomycetota</taxon>
        <taxon>Actinomycetes</taxon>
        <taxon>Pseudonocardiales</taxon>
        <taxon>Pseudonocardiaceae</taxon>
        <taxon>Amycolatopsis</taxon>
    </lineage>
</organism>
<evidence type="ECO:0000313" key="3">
    <source>
        <dbReference type="Proteomes" id="UP000305546"/>
    </source>
</evidence>
<dbReference type="OrthoDB" id="5178186at2"/>
<reference evidence="2 3" key="1">
    <citation type="submission" date="2019-06" db="EMBL/GenBank/DDBJ databases">
        <title>Amycolatopsis alkalitolerans sp. nov., isolated from Gastrodia elata Blume.</title>
        <authorList>
            <person name="Narsing Rao M.P."/>
            <person name="Li W.J."/>
        </authorList>
    </citation>
    <scope>NUCLEOTIDE SEQUENCE [LARGE SCALE GENOMIC DNA]</scope>
    <source>
        <strain evidence="2 3">SYSUP0005</strain>
    </source>
</reference>
<keyword evidence="3" id="KW-1185">Reference proteome</keyword>
<dbReference type="AlphaFoldDB" id="A0A5C4LYG3"/>
<accession>A0A5C4LYG3</accession>
<sequence>MDQQYEHRGCWQPAERLETSRRAHTFRRTSHDANINPPKEPTTVSITPPASTPIAADYVSQHQLLDRCVVGDWREQSLADMRQYFRDDGPAEALYSGRRFERLAGGGDTAAVRDVITPADVLALTFLSITDRLPAVTIDVTETYADRITKLLTQLPTDLAMHQAPWEHYAAGSPAFELWTLLCRCGGKQRWVMAHKLSARKRPHLLPVYDNEVATLLQRPKDSWACLWTWLHDNPKRPKALSELRDEVSGIADISLLRCLDVVLWMRATR</sequence>
<dbReference type="RefSeq" id="WP_139098383.1">
    <property type="nucleotide sequence ID" value="NZ_VDFW01000018.1"/>
</dbReference>
<evidence type="ECO:0000313" key="2">
    <source>
        <dbReference type="EMBL" id="TNC23743.1"/>
    </source>
</evidence>
<proteinExistence type="predicted"/>
<feature type="region of interest" description="Disordered" evidence="1">
    <location>
        <begin position="26"/>
        <end position="49"/>
    </location>
</feature>
<dbReference type="EMBL" id="VDFW01000018">
    <property type="protein sequence ID" value="TNC23743.1"/>
    <property type="molecule type" value="Genomic_DNA"/>
</dbReference>
<dbReference type="Proteomes" id="UP000305546">
    <property type="component" value="Unassembled WGS sequence"/>
</dbReference>
<comment type="caution">
    <text evidence="2">The sequence shown here is derived from an EMBL/GenBank/DDBJ whole genome shotgun (WGS) entry which is preliminary data.</text>
</comment>
<dbReference type="Pfam" id="PF19827">
    <property type="entry name" value="DUF6308"/>
    <property type="match status" value="1"/>
</dbReference>
<name>A0A5C4LYG3_9PSEU</name>
<protein>
    <submittedName>
        <fullName evidence="2">Uncharacterized protein</fullName>
    </submittedName>
</protein>